<proteinExistence type="predicted"/>
<reference evidence="2" key="1">
    <citation type="submission" date="2023-03" db="EMBL/GenBank/DDBJ databases">
        <title>Massive genome expansion in bonnet fungi (Mycena s.s.) driven by repeated elements and novel gene families across ecological guilds.</title>
        <authorList>
            <consortium name="Lawrence Berkeley National Laboratory"/>
            <person name="Harder C.B."/>
            <person name="Miyauchi S."/>
            <person name="Viragh M."/>
            <person name="Kuo A."/>
            <person name="Thoen E."/>
            <person name="Andreopoulos B."/>
            <person name="Lu D."/>
            <person name="Skrede I."/>
            <person name="Drula E."/>
            <person name="Henrissat B."/>
            <person name="Morin E."/>
            <person name="Kohler A."/>
            <person name="Barry K."/>
            <person name="LaButti K."/>
            <person name="Morin E."/>
            <person name="Salamov A."/>
            <person name="Lipzen A."/>
            <person name="Mereny Z."/>
            <person name="Hegedus B."/>
            <person name="Baldrian P."/>
            <person name="Stursova M."/>
            <person name="Weitz H."/>
            <person name="Taylor A."/>
            <person name="Grigoriev I.V."/>
            <person name="Nagy L.G."/>
            <person name="Martin F."/>
            <person name="Kauserud H."/>
        </authorList>
    </citation>
    <scope>NUCLEOTIDE SEQUENCE</scope>
    <source>
        <strain evidence="2">9284</strain>
    </source>
</reference>
<sequence>MASSALAATRARIAQLDIEIQKLQRLMDPLLAEREQCTQTVADFRIKYPVLTLPAEITSEIFLHFLPSYPRRPTIIGPQSPSLLLQICRQWRDVALATPSLWSTVELYLDYAGYHAHKRDLFKKWLQRSGNCVLSIRLEYDMDDEERVAISGECVEALLCHASRWQDLEIIWPFEGLRNIAGSMPLLRSVTVGPCEWGERPETPVVLFTEAPALRNAVLPNFFDPFAIILPWSQITTLFADALRLDEAIEILRQSTTLEHCTITTIYDGDASAASLIPPLPVRSLTLRFSASSTAARLLHLFAALNLPLLETLAVNEFFLGPDPVGTLSGLCPNRYPQEIEIFHARTPREIYAGAFPLASLSVHELSV</sequence>
<keyword evidence="3" id="KW-1185">Reference proteome</keyword>
<name>A0AAD7BXI9_9AGAR</name>
<evidence type="ECO:0000256" key="1">
    <source>
        <dbReference type="SAM" id="Coils"/>
    </source>
</evidence>
<accession>A0AAD7BXI9</accession>
<comment type="caution">
    <text evidence="2">The sequence shown here is derived from an EMBL/GenBank/DDBJ whole genome shotgun (WGS) entry which is preliminary data.</text>
</comment>
<keyword evidence="1" id="KW-0175">Coiled coil</keyword>
<evidence type="ECO:0000313" key="3">
    <source>
        <dbReference type="Proteomes" id="UP001221142"/>
    </source>
</evidence>
<evidence type="ECO:0000313" key="2">
    <source>
        <dbReference type="EMBL" id="KAJ7633178.1"/>
    </source>
</evidence>
<dbReference type="Proteomes" id="UP001221142">
    <property type="component" value="Unassembled WGS sequence"/>
</dbReference>
<dbReference type="AlphaFoldDB" id="A0AAD7BXI9"/>
<feature type="coiled-coil region" evidence="1">
    <location>
        <begin position="6"/>
        <end position="33"/>
    </location>
</feature>
<protein>
    <recommendedName>
        <fullName evidence="4">F-box domain-containing protein</fullName>
    </recommendedName>
</protein>
<dbReference type="EMBL" id="JARKIF010000008">
    <property type="protein sequence ID" value="KAJ7633178.1"/>
    <property type="molecule type" value="Genomic_DNA"/>
</dbReference>
<organism evidence="2 3">
    <name type="scientific">Roridomyces roridus</name>
    <dbReference type="NCBI Taxonomy" id="1738132"/>
    <lineage>
        <taxon>Eukaryota</taxon>
        <taxon>Fungi</taxon>
        <taxon>Dikarya</taxon>
        <taxon>Basidiomycota</taxon>
        <taxon>Agaricomycotina</taxon>
        <taxon>Agaricomycetes</taxon>
        <taxon>Agaricomycetidae</taxon>
        <taxon>Agaricales</taxon>
        <taxon>Marasmiineae</taxon>
        <taxon>Mycenaceae</taxon>
        <taxon>Roridomyces</taxon>
    </lineage>
</organism>
<gene>
    <name evidence="2" type="ORF">FB45DRAFT_1058143</name>
</gene>
<evidence type="ECO:0008006" key="4">
    <source>
        <dbReference type="Google" id="ProtNLM"/>
    </source>
</evidence>